<keyword evidence="3" id="KW-1185">Reference proteome</keyword>
<organism evidence="2 3">
    <name type="scientific">Discostella pseudostelligera</name>
    <dbReference type="NCBI Taxonomy" id="259834"/>
    <lineage>
        <taxon>Eukaryota</taxon>
        <taxon>Sar</taxon>
        <taxon>Stramenopiles</taxon>
        <taxon>Ochrophyta</taxon>
        <taxon>Bacillariophyta</taxon>
        <taxon>Coscinodiscophyceae</taxon>
        <taxon>Thalassiosirophycidae</taxon>
        <taxon>Stephanodiscales</taxon>
        <taxon>Stephanodiscaceae</taxon>
        <taxon>Discostella</taxon>
    </lineage>
</organism>
<comment type="caution">
    <text evidence="2">The sequence shown here is derived from an EMBL/GenBank/DDBJ whole genome shotgun (WGS) entry which is preliminary data.</text>
</comment>
<evidence type="ECO:0000313" key="2">
    <source>
        <dbReference type="EMBL" id="KAL3757336.1"/>
    </source>
</evidence>
<evidence type="ECO:0000256" key="1">
    <source>
        <dbReference type="SAM" id="MobiDB-lite"/>
    </source>
</evidence>
<proteinExistence type="predicted"/>
<dbReference type="InterPro" id="IPR011993">
    <property type="entry name" value="PH-like_dom_sf"/>
</dbReference>
<dbReference type="SUPFAM" id="SSF50729">
    <property type="entry name" value="PH domain-like"/>
    <property type="match status" value="1"/>
</dbReference>
<dbReference type="Gene3D" id="2.30.29.30">
    <property type="entry name" value="Pleckstrin-homology domain (PH domain)/Phosphotyrosine-binding domain (PTB)"/>
    <property type="match status" value="1"/>
</dbReference>
<protein>
    <recommendedName>
        <fullName evidence="4">PH domain-containing protein</fullName>
    </recommendedName>
</protein>
<dbReference type="EMBL" id="JALLBG020000268">
    <property type="protein sequence ID" value="KAL3757336.1"/>
    <property type="molecule type" value="Genomic_DNA"/>
</dbReference>
<dbReference type="AlphaFoldDB" id="A0ABD3M036"/>
<reference evidence="2 3" key="1">
    <citation type="submission" date="2024-10" db="EMBL/GenBank/DDBJ databases">
        <title>Updated reference genomes for cyclostephanoid diatoms.</title>
        <authorList>
            <person name="Roberts W.R."/>
            <person name="Alverson A.J."/>
        </authorList>
    </citation>
    <scope>NUCLEOTIDE SEQUENCE [LARGE SCALE GENOMIC DNA]</scope>
    <source>
        <strain evidence="2 3">AJA232-27</strain>
    </source>
</reference>
<feature type="compositionally biased region" description="Low complexity" evidence="1">
    <location>
        <begin position="303"/>
        <end position="320"/>
    </location>
</feature>
<evidence type="ECO:0000313" key="3">
    <source>
        <dbReference type="Proteomes" id="UP001530293"/>
    </source>
</evidence>
<evidence type="ECO:0008006" key="4">
    <source>
        <dbReference type="Google" id="ProtNLM"/>
    </source>
</evidence>
<sequence>MQPVINELIKFAIRQSPHRRIKFESAWEKQHLASVKKHLSKQLLMVEAERLIQLGESDIPTLRGWFLKEKHESFKKRQGFLPGYSCNRRWFTIERAPKPGDDGSSDELLLCYYKLSSAEIEQRCGWVFLNDITSLSQDLPNRWITIEHPTRVIRIQSPTPAQHRVWFYTLSKCCKNAKQNAASPPSSSATGDRRPSLPYFSEIATQKIRKNSLKFADYPIAGTPKDELEFLREITGGTKAEVEEVRQNMNLFRGASFSTFAEDVGMIDGSDGEDDSDELIPRKFSTVNFPGTAKTEETSIHKSFCPSDSSSKSETSGTSPTAHLIQIAQLSSAINGIAMSPELAKPTECKLLHDIEGTVATSLRSSRVGDSASRLIHDMDHKSDVKDLRAKVDSQRCLKKQPPSIAKSSTYRVHFGNEDDDKILPDDDFLHNDWDA</sequence>
<dbReference type="Proteomes" id="UP001530293">
    <property type="component" value="Unassembled WGS sequence"/>
</dbReference>
<name>A0ABD3M036_9STRA</name>
<accession>A0ABD3M036</accession>
<feature type="region of interest" description="Disordered" evidence="1">
    <location>
        <begin position="296"/>
        <end position="320"/>
    </location>
</feature>
<gene>
    <name evidence="2" type="ORF">ACHAWU_008497</name>
</gene>